<dbReference type="Gene3D" id="3.10.105.10">
    <property type="entry name" value="Dipeptide-binding Protein, Domain 3"/>
    <property type="match status" value="1"/>
</dbReference>
<dbReference type="PANTHER" id="PTHR30290:SF10">
    <property type="entry name" value="PERIPLASMIC OLIGOPEPTIDE-BINDING PROTEIN-RELATED"/>
    <property type="match status" value="1"/>
</dbReference>
<evidence type="ECO:0000256" key="1">
    <source>
        <dbReference type="ARBA" id="ARBA00004196"/>
    </source>
</evidence>
<name>A0A511AE22_9MICO</name>
<evidence type="ECO:0000313" key="7">
    <source>
        <dbReference type="EMBL" id="GEK86414.1"/>
    </source>
</evidence>
<keyword evidence="3" id="KW-0813">Transport</keyword>
<organism evidence="7 8">
    <name type="scientific">Microbacterium aerolatum</name>
    <dbReference type="NCBI Taxonomy" id="153731"/>
    <lineage>
        <taxon>Bacteria</taxon>
        <taxon>Bacillati</taxon>
        <taxon>Actinomycetota</taxon>
        <taxon>Actinomycetes</taxon>
        <taxon>Micrococcales</taxon>
        <taxon>Microbacteriaceae</taxon>
        <taxon>Microbacterium</taxon>
    </lineage>
</organism>
<sequence length="509" mass="55078">MMKLHARMKIFALAVAASLALTACGGGTTPNADENQSHSLTIAVDLTPPGGWDPAGWAWGKYSQVQQAAYASLLNATADGKFVPGLATEWGWDDNRTFSMTLREGVTFTDGAEFNAEAVKANLEYFKASDGRSATLLATLDDIEVVSDTQLVLHWSAPMPDLQFMFSQHIGMMVSPEALATPEILKSEPVGAGPYAYIVSESIAENIFTFEKNEDYWDADSVPYDRMVFRIIEDAQAAYSAVQSGEVDVSWGSAENLEAAEAAGLNVFEGGGPTVAMYFVDQQGADVPALGNVLVRRALNYAIDREAIAENLMPGRPTSQVFVPDTEAYDPELDDYYTYDPQKAKDLLAEAGYGDGLELTATTFPGLANVVSAMAGYFADVGVTLTIDTMPFAEFVQTSIAGNNTLTVTTLSSQSTVPDVEGLLLPNGSRNARGASDPKINELYAEALEQPEDERRKTFQEISKISVENAWMVVVLQEIGFTFYNDEVTNLERPAGHMKPSIFSMQPTG</sequence>
<dbReference type="PROSITE" id="PS51257">
    <property type="entry name" value="PROKAR_LIPOPROTEIN"/>
    <property type="match status" value="1"/>
</dbReference>
<keyword evidence="8" id="KW-1185">Reference proteome</keyword>
<dbReference type="Gene3D" id="3.40.190.10">
    <property type="entry name" value="Periplasmic binding protein-like II"/>
    <property type="match status" value="1"/>
</dbReference>
<dbReference type="EMBL" id="BJUW01000006">
    <property type="protein sequence ID" value="GEK86414.1"/>
    <property type="molecule type" value="Genomic_DNA"/>
</dbReference>
<evidence type="ECO:0000256" key="4">
    <source>
        <dbReference type="ARBA" id="ARBA00022729"/>
    </source>
</evidence>
<dbReference type="AlphaFoldDB" id="A0A511AE22"/>
<protein>
    <submittedName>
        <fullName evidence="7">Peptide ABC transporter substrate-binding protein</fullName>
    </submittedName>
</protein>
<evidence type="ECO:0000256" key="5">
    <source>
        <dbReference type="SAM" id="SignalP"/>
    </source>
</evidence>
<evidence type="ECO:0000259" key="6">
    <source>
        <dbReference type="Pfam" id="PF00496"/>
    </source>
</evidence>
<dbReference type="PANTHER" id="PTHR30290">
    <property type="entry name" value="PERIPLASMIC BINDING COMPONENT OF ABC TRANSPORTER"/>
    <property type="match status" value="1"/>
</dbReference>
<dbReference type="PIRSF" id="PIRSF002741">
    <property type="entry name" value="MppA"/>
    <property type="match status" value="1"/>
</dbReference>
<comment type="similarity">
    <text evidence="2">Belongs to the bacterial solute-binding protein 5 family.</text>
</comment>
<dbReference type="GO" id="GO:0043190">
    <property type="term" value="C:ATP-binding cassette (ABC) transporter complex"/>
    <property type="evidence" value="ECO:0007669"/>
    <property type="project" value="InterPro"/>
</dbReference>
<gene>
    <name evidence="7" type="ORF">MAE01_15900</name>
</gene>
<dbReference type="SUPFAM" id="SSF53850">
    <property type="entry name" value="Periplasmic binding protein-like II"/>
    <property type="match status" value="1"/>
</dbReference>
<dbReference type="Pfam" id="PF00496">
    <property type="entry name" value="SBP_bac_5"/>
    <property type="match status" value="1"/>
</dbReference>
<dbReference type="InterPro" id="IPR000914">
    <property type="entry name" value="SBP_5_dom"/>
</dbReference>
<evidence type="ECO:0000256" key="3">
    <source>
        <dbReference type="ARBA" id="ARBA00022448"/>
    </source>
</evidence>
<dbReference type="GO" id="GO:0015833">
    <property type="term" value="P:peptide transport"/>
    <property type="evidence" value="ECO:0007669"/>
    <property type="project" value="TreeGrafter"/>
</dbReference>
<evidence type="ECO:0000313" key="8">
    <source>
        <dbReference type="Proteomes" id="UP000321225"/>
    </source>
</evidence>
<dbReference type="Proteomes" id="UP000321225">
    <property type="component" value="Unassembled WGS sequence"/>
</dbReference>
<dbReference type="GO" id="GO:0030313">
    <property type="term" value="C:cell envelope"/>
    <property type="evidence" value="ECO:0007669"/>
    <property type="project" value="UniProtKB-SubCell"/>
</dbReference>
<proteinExistence type="inferred from homology"/>
<comment type="caution">
    <text evidence="7">The sequence shown here is derived from an EMBL/GenBank/DDBJ whole genome shotgun (WGS) entry which is preliminary data.</text>
</comment>
<dbReference type="GO" id="GO:1904680">
    <property type="term" value="F:peptide transmembrane transporter activity"/>
    <property type="evidence" value="ECO:0007669"/>
    <property type="project" value="TreeGrafter"/>
</dbReference>
<comment type="subcellular location">
    <subcellularLocation>
        <location evidence="1">Cell envelope</location>
    </subcellularLocation>
</comment>
<accession>A0A511AE22</accession>
<keyword evidence="4 5" id="KW-0732">Signal</keyword>
<dbReference type="InterPro" id="IPR030678">
    <property type="entry name" value="Peptide/Ni-bd"/>
</dbReference>
<reference evidence="7 8" key="1">
    <citation type="submission" date="2019-07" db="EMBL/GenBank/DDBJ databases">
        <title>Whole genome shotgun sequence of Microbacterium aerolatum NBRC 103071.</title>
        <authorList>
            <person name="Hosoyama A."/>
            <person name="Uohara A."/>
            <person name="Ohji S."/>
            <person name="Ichikawa N."/>
        </authorList>
    </citation>
    <scope>NUCLEOTIDE SEQUENCE [LARGE SCALE GENOMIC DNA]</scope>
    <source>
        <strain evidence="7 8">NBRC 103071</strain>
    </source>
</reference>
<evidence type="ECO:0000256" key="2">
    <source>
        <dbReference type="ARBA" id="ARBA00005695"/>
    </source>
</evidence>
<dbReference type="InterPro" id="IPR039424">
    <property type="entry name" value="SBP_5"/>
</dbReference>
<feature type="domain" description="Solute-binding protein family 5" evidence="6">
    <location>
        <begin position="81"/>
        <end position="409"/>
    </location>
</feature>
<feature type="signal peptide" evidence="5">
    <location>
        <begin position="1"/>
        <end position="32"/>
    </location>
</feature>
<dbReference type="GO" id="GO:0042597">
    <property type="term" value="C:periplasmic space"/>
    <property type="evidence" value="ECO:0007669"/>
    <property type="project" value="UniProtKB-ARBA"/>
</dbReference>
<feature type="chain" id="PRO_5021900989" evidence="5">
    <location>
        <begin position="33"/>
        <end position="509"/>
    </location>
</feature>
<dbReference type="OrthoDB" id="9803988at2"/>